<comment type="subcellular location">
    <subcellularLocation>
        <location evidence="1">Cell inner membrane</location>
        <topology evidence="1">Multi-pass membrane protein</topology>
    </subcellularLocation>
</comment>
<dbReference type="AlphaFoldDB" id="W4QZC8"/>
<evidence type="ECO:0000256" key="7">
    <source>
        <dbReference type="ARBA" id="ARBA00022989"/>
    </source>
</evidence>
<evidence type="ECO:0000256" key="6">
    <source>
        <dbReference type="ARBA" id="ARBA00022692"/>
    </source>
</evidence>
<dbReference type="PROSITE" id="PS51104">
    <property type="entry name" value="PTS_EIIC_TYPE_2"/>
    <property type="match status" value="1"/>
</dbReference>
<evidence type="ECO:0000313" key="11">
    <source>
        <dbReference type="EMBL" id="GAE37023.1"/>
    </source>
</evidence>
<evidence type="ECO:0000256" key="3">
    <source>
        <dbReference type="ARBA" id="ARBA00022475"/>
    </source>
</evidence>
<feature type="transmembrane region" description="Helical" evidence="9">
    <location>
        <begin position="128"/>
        <end position="148"/>
    </location>
</feature>
<dbReference type="PANTHER" id="PTHR30505">
    <property type="entry name" value="FRUCTOSE-LIKE PERMEASE"/>
    <property type="match status" value="1"/>
</dbReference>
<dbReference type="EMBL" id="BAUV01000050">
    <property type="protein sequence ID" value="GAE37023.1"/>
    <property type="molecule type" value="Genomic_DNA"/>
</dbReference>
<proteinExistence type="predicted"/>
<feature type="domain" description="PTS EIIC type-2" evidence="10">
    <location>
        <begin position="1"/>
        <end position="153"/>
    </location>
</feature>
<keyword evidence="3" id="KW-1003">Cell membrane</keyword>
<evidence type="ECO:0000256" key="4">
    <source>
        <dbReference type="ARBA" id="ARBA00022597"/>
    </source>
</evidence>
<evidence type="ECO:0000256" key="1">
    <source>
        <dbReference type="ARBA" id="ARBA00004429"/>
    </source>
</evidence>
<evidence type="ECO:0000256" key="9">
    <source>
        <dbReference type="SAM" id="Phobius"/>
    </source>
</evidence>
<protein>
    <submittedName>
        <fullName evidence="11">PTS system</fullName>
    </submittedName>
</protein>
<dbReference type="GO" id="GO:0090563">
    <property type="term" value="F:protein-phosphocysteine-sugar phosphotransferase activity"/>
    <property type="evidence" value="ECO:0007669"/>
    <property type="project" value="TreeGrafter"/>
</dbReference>
<gene>
    <name evidence="11" type="ORF">JCM9157_4265</name>
</gene>
<keyword evidence="4" id="KW-0762">Sugar transport</keyword>
<dbReference type="GO" id="GO:0005351">
    <property type="term" value="F:carbohydrate:proton symporter activity"/>
    <property type="evidence" value="ECO:0007669"/>
    <property type="project" value="InterPro"/>
</dbReference>
<sequence>MAVDMGGPINKAAFTFGIAMIDAGNFGPHAAVMAGGMVPPLGIALATTLFKSKFTKQEREAGKTNYVLGASFITEGAIPFAAADPGRVIPSIIVGSAVAGALTAIFNIGLPAPHGGLFVIPLVYGNAFMYLIAIIVGAIVTALMLGFWKKKTV</sequence>
<evidence type="ECO:0000256" key="5">
    <source>
        <dbReference type="ARBA" id="ARBA00022683"/>
    </source>
</evidence>
<dbReference type="STRING" id="1236973.JCM9157_4265"/>
<keyword evidence="2" id="KW-0813">Transport</keyword>
<dbReference type="eggNOG" id="COG1299">
    <property type="taxonomic scope" value="Bacteria"/>
</dbReference>
<keyword evidence="5" id="KW-0598">Phosphotransferase system</keyword>
<dbReference type="InterPro" id="IPR050864">
    <property type="entry name" value="Bacterial_PTS_Sugar_Transport"/>
</dbReference>
<organism evidence="11 12">
    <name type="scientific">Halalkalibacter akibai (strain ATCC 43226 / DSM 21942 / CIP 109018 / JCM 9157 / 1139)</name>
    <name type="common">Bacillus akibai</name>
    <dbReference type="NCBI Taxonomy" id="1236973"/>
    <lineage>
        <taxon>Bacteria</taxon>
        <taxon>Bacillati</taxon>
        <taxon>Bacillota</taxon>
        <taxon>Bacilli</taxon>
        <taxon>Bacillales</taxon>
        <taxon>Bacillaceae</taxon>
        <taxon>Halalkalibacter</taxon>
    </lineage>
</organism>
<keyword evidence="6 9" id="KW-0812">Transmembrane</keyword>
<dbReference type="NCBIfam" id="TIGR01427">
    <property type="entry name" value="PTS_IIC_fructo"/>
    <property type="match status" value="1"/>
</dbReference>
<name>W4QZC8_HALA3</name>
<dbReference type="GO" id="GO:0009401">
    <property type="term" value="P:phosphoenolpyruvate-dependent sugar phosphotransferase system"/>
    <property type="evidence" value="ECO:0007669"/>
    <property type="project" value="UniProtKB-KW"/>
</dbReference>
<evidence type="ECO:0000313" key="12">
    <source>
        <dbReference type="Proteomes" id="UP000018896"/>
    </source>
</evidence>
<evidence type="ECO:0000259" key="10">
    <source>
        <dbReference type="PROSITE" id="PS51104"/>
    </source>
</evidence>
<evidence type="ECO:0000256" key="2">
    <source>
        <dbReference type="ARBA" id="ARBA00022448"/>
    </source>
</evidence>
<keyword evidence="12" id="KW-1185">Reference proteome</keyword>
<feature type="transmembrane region" description="Helical" evidence="9">
    <location>
        <begin position="30"/>
        <end position="50"/>
    </location>
</feature>
<dbReference type="InterPro" id="IPR013014">
    <property type="entry name" value="PTS_EIIC_2"/>
</dbReference>
<reference evidence="11 12" key="1">
    <citation type="journal article" date="2014" name="Genome Announc.">
        <title>Draft Genome Sequences of Three Alkaliphilic Bacillus Strains, Bacillus wakoensis JCM 9140T, Bacillus akibai JCM 9157T, and Bacillus hemicellulosilyticus JCM 9152T.</title>
        <authorList>
            <person name="Yuki M."/>
            <person name="Oshima K."/>
            <person name="Suda W."/>
            <person name="Oshida Y."/>
            <person name="Kitamura K."/>
            <person name="Iida T."/>
            <person name="Hattori M."/>
            <person name="Ohkuma M."/>
        </authorList>
    </citation>
    <scope>NUCLEOTIDE SEQUENCE [LARGE SCALE GENOMIC DNA]</scope>
    <source>
        <strain evidence="11 12">JCM 9157</strain>
    </source>
</reference>
<evidence type="ECO:0000256" key="8">
    <source>
        <dbReference type="ARBA" id="ARBA00023136"/>
    </source>
</evidence>
<dbReference type="Proteomes" id="UP000018896">
    <property type="component" value="Unassembled WGS sequence"/>
</dbReference>
<keyword evidence="7 9" id="KW-1133">Transmembrane helix</keyword>
<comment type="caution">
    <text evidence="11">The sequence shown here is derived from an EMBL/GenBank/DDBJ whole genome shotgun (WGS) entry which is preliminary data.</text>
</comment>
<feature type="transmembrane region" description="Helical" evidence="9">
    <location>
        <begin position="88"/>
        <end position="108"/>
    </location>
</feature>
<dbReference type="InterPro" id="IPR006327">
    <property type="entry name" value="PTS_IIC_fruc"/>
</dbReference>
<dbReference type="GO" id="GO:0008982">
    <property type="term" value="F:protein-N(PI)-phosphohistidine-sugar phosphotransferase activity"/>
    <property type="evidence" value="ECO:0007669"/>
    <property type="project" value="InterPro"/>
</dbReference>
<accession>W4QZC8</accession>
<keyword evidence="8 9" id="KW-0472">Membrane</keyword>
<dbReference type="GO" id="GO:0005886">
    <property type="term" value="C:plasma membrane"/>
    <property type="evidence" value="ECO:0007669"/>
    <property type="project" value="UniProtKB-SubCell"/>
</dbReference>
<dbReference type="PANTHER" id="PTHR30505:SF28">
    <property type="entry name" value="PTS SYSTEM 2-O-ALPHA-MANNOSYL-D-GLYCERATE-SPECIFIC EIIABC COMPONENT"/>
    <property type="match status" value="1"/>
</dbReference>